<dbReference type="PANTHER" id="PTHR43721:SF3">
    <property type="entry name" value="GTP-BINDING PROTEIN 2"/>
    <property type="match status" value="1"/>
</dbReference>
<dbReference type="InterPro" id="IPR050055">
    <property type="entry name" value="EF-Tu_GTPase"/>
</dbReference>
<evidence type="ECO:0000256" key="7">
    <source>
        <dbReference type="SAM" id="MobiDB-lite"/>
    </source>
</evidence>
<reference evidence="10 11" key="1">
    <citation type="submission" date="2020-02" db="EMBL/GenBank/DDBJ databases">
        <authorList>
            <person name="Ferguson B K."/>
        </authorList>
    </citation>
    <scope>NUCLEOTIDE SEQUENCE [LARGE SCALE GENOMIC DNA]</scope>
</reference>
<dbReference type="GO" id="GO:0005319">
    <property type="term" value="F:lipid transporter activity"/>
    <property type="evidence" value="ECO:0007669"/>
    <property type="project" value="InterPro"/>
</dbReference>
<feature type="region of interest" description="Disordered" evidence="7">
    <location>
        <begin position="83"/>
        <end position="113"/>
    </location>
</feature>
<evidence type="ECO:0000313" key="10">
    <source>
        <dbReference type="EMBL" id="CAB0039455.1"/>
    </source>
</evidence>
<dbReference type="PROSITE" id="PS51722">
    <property type="entry name" value="G_TR_2"/>
    <property type="match status" value="1"/>
</dbReference>
<dbReference type="SUPFAM" id="SSF50465">
    <property type="entry name" value="EF-Tu/eEF-1alpha/eIF2-gamma C-terminal domain"/>
    <property type="match status" value="1"/>
</dbReference>
<dbReference type="PROSITE" id="PS51211">
    <property type="entry name" value="VITELLOGENIN"/>
    <property type="match status" value="1"/>
</dbReference>
<dbReference type="GO" id="GO:0003746">
    <property type="term" value="F:translation elongation factor activity"/>
    <property type="evidence" value="ECO:0007669"/>
    <property type="project" value="TreeGrafter"/>
</dbReference>
<comment type="similarity">
    <text evidence="2">Belongs to the TRAFAC class translation factor GTPase superfamily. Classic translation factor GTPase family. EF-Tu/EF-1A subfamily.</text>
</comment>
<feature type="region of interest" description="Disordered" evidence="7">
    <location>
        <begin position="1718"/>
        <end position="1750"/>
    </location>
</feature>
<dbReference type="InterPro" id="IPR015816">
    <property type="entry name" value="Vitellinogen_b-sht_N"/>
</dbReference>
<protein>
    <recommendedName>
        <fullName evidence="12">Vitellogenin domain-containing protein</fullName>
    </recommendedName>
</protein>
<gene>
    <name evidence="10" type="ORF">TBRA_LOCUS11196</name>
</gene>
<dbReference type="InterPro" id="IPR009001">
    <property type="entry name" value="Transl_elong_EF1A/Init_IF2_C"/>
</dbReference>
<evidence type="ECO:0000256" key="3">
    <source>
        <dbReference type="ARBA" id="ARBA00022729"/>
    </source>
</evidence>
<dbReference type="SUPFAM" id="SSF48431">
    <property type="entry name" value="Lipovitellin-phosvitin complex, superhelical domain"/>
    <property type="match status" value="1"/>
</dbReference>
<dbReference type="Pfam" id="PF07842">
    <property type="entry name" value="GCFC"/>
    <property type="match status" value="1"/>
</dbReference>
<dbReference type="SUPFAM" id="SSF56968">
    <property type="entry name" value="Lipovitellin-phosvitin complex, beta-sheet shell regions"/>
    <property type="match status" value="1"/>
</dbReference>
<dbReference type="GO" id="GO:0005525">
    <property type="term" value="F:GTP binding"/>
    <property type="evidence" value="ECO:0007669"/>
    <property type="project" value="UniProtKB-KW"/>
</dbReference>
<dbReference type="SMART" id="SM00638">
    <property type="entry name" value="LPD_N"/>
    <property type="match status" value="1"/>
</dbReference>
<feature type="region of interest" description="Disordered" evidence="7">
    <location>
        <begin position="1833"/>
        <end position="1856"/>
    </location>
</feature>
<keyword evidence="11" id="KW-1185">Reference proteome</keyword>
<dbReference type="Gene3D" id="3.40.50.300">
    <property type="entry name" value="P-loop containing nucleotide triphosphate hydrolases"/>
    <property type="match status" value="1"/>
</dbReference>
<dbReference type="SUPFAM" id="SSF52540">
    <property type="entry name" value="P-loop containing nucleoside triphosphate hydrolases"/>
    <property type="match status" value="1"/>
</dbReference>
<feature type="domain" description="Tr-type G" evidence="9">
    <location>
        <begin position="1878"/>
        <end position="2098"/>
    </location>
</feature>
<dbReference type="Pfam" id="PF00009">
    <property type="entry name" value="GTP_EFTU"/>
    <property type="match status" value="1"/>
</dbReference>
<dbReference type="InterPro" id="IPR022783">
    <property type="entry name" value="GCFC_dom"/>
</dbReference>
<dbReference type="Gene3D" id="2.30.230.10">
    <property type="entry name" value="Lipovitellin, beta-sheet shell regions, chain A"/>
    <property type="match status" value="1"/>
</dbReference>
<dbReference type="OrthoDB" id="5956066at2759"/>
<dbReference type="PANTHER" id="PTHR43721">
    <property type="entry name" value="ELONGATION FACTOR TU-RELATED"/>
    <property type="match status" value="1"/>
</dbReference>
<dbReference type="InterPro" id="IPR015819">
    <property type="entry name" value="Lipid_transp_b-sht_shell"/>
</dbReference>
<dbReference type="InterPro" id="IPR011030">
    <property type="entry name" value="Lipovitellin_superhlx_dom"/>
</dbReference>
<feature type="region of interest" description="Disordered" evidence="7">
    <location>
        <begin position="1"/>
        <end position="62"/>
    </location>
</feature>
<organism evidence="10 11">
    <name type="scientific">Trichogramma brassicae</name>
    <dbReference type="NCBI Taxonomy" id="86971"/>
    <lineage>
        <taxon>Eukaryota</taxon>
        <taxon>Metazoa</taxon>
        <taxon>Ecdysozoa</taxon>
        <taxon>Arthropoda</taxon>
        <taxon>Hexapoda</taxon>
        <taxon>Insecta</taxon>
        <taxon>Pterygota</taxon>
        <taxon>Neoptera</taxon>
        <taxon>Endopterygota</taxon>
        <taxon>Hymenoptera</taxon>
        <taxon>Apocrita</taxon>
        <taxon>Proctotrupomorpha</taxon>
        <taxon>Chalcidoidea</taxon>
        <taxon>Trichogrammatidae</taxon>
        <taxon>Trichogramma</taxon>
    </lineage>
</organism>
<evidence type="ECO:0000259" key="8">
    <source>
        <dbReference type="PROSITE" id="PS51211"/>
    </source>
</evidence>
<dbReference type="Proteomes" id="UP000479190">
    <property type="component" value="Unassembled WGS sequence"/>
</dbReference>
<dbReference type="EMBL" id="CADCXV010000962">
    <property type="protein sequence ID" value="CAB0039455.1"/>
    <property type="molecule type" value="Genomic_DNA"/>
</dbReference>
<name>A0A6H5IPR4_9HYME</name>
<accession>A0A6H5IPR4</accession>
<feature type="compositionally biased region" description="Basic residues" evidence="7">
    <location>
        <begin position="39"/>
        <end position="51"/>
    </location>
</feature>
<dbReference type="Gene3D" id="1.25.10.20">
    <property type="entry name" value="Vitellinogen, superhelical"/>
    <property type="match status" value="1"/>
</dbReference>
<feature type="domain" description="Vitellogenin" evidence="8">
    <location>
        <begin position="295"/>
        <end position="954"/>
    </location>
</feature>
<dbReference type="CDD" id="cd03708">
    <property type="entry name" value="GTPBP_III"/>
    <property type="match status" value="1"/>
</dbReference>
<evidence type="ECO:0000256" key="6">
    <source>
        <dbReference type="PROSITE-ProRule" id="PRU00557"/>
    </source>
</evidence>
<dbReference type="SMART" id="SM01169">
    <property type="entry name" value="DUF1943"/>
    <property type="match status" value="1"/>
</dbReference>
<sequence>MSLKMSFNKPKRNIRRRNFDEEEENENKSTSQVEEQSSHLKKDKKEKKREKPKQTLLSFGEELEEADDGEVFKVKKSSRSRRLMKQLDLERKKKKGEDKMKMDSDSSNMSNNQEKDLEIKTDDLVGVILVEEDWKTTLECGEQRKGKAEELADEEHESSNLIRRDMLTESTDFEKTKWYSSLLFYTMKSNVSEEALQADPDIRLVPSTIEKIVIPKLTTIVQKIWDPLSTTQTLRLIGLINRFMKDYPTLNKTYHRCDNPMRKCQFASSSGVRLRLLVLATCCLISLPGSAEGLFEAGKEYVYDYEAVSSTGVLLPSKAQSSWGFAGSLRIRVDSPGDALMRLESLRLQVANGPDELSDDMDAGAPLQGPALDEMAKPFRVQYRHGKLENLSVEASEAVWATNIKRSIAGVLQLDRPNLESQVAFHSTETNHYGRCTMEYVVTIEPGEPEKRVIRKSVDPRTCQGHGQRHWTNVPNMPCPNTEQNPVMKASERFYEISTAQNRSLLIRVNATGEIYVQPFQSLGEAHFLITNQRMKLISEMDIVERAPSVGSSSDNTNGSSNAETDNLHEKHIQHELPGDDLTQGRGVPDKEAIFKTISALLDRLSQRLETPGLDTEVRNLHNTTISVLLYYMGQLTRPDLRAAYSNISGTSYKEETVRNMFLEALPQVGTTESALFVLELIRSQSVSDITAIQLLTHLPFHVRKPDVQLLLGLQPLLNLNAKIAPEVQHTGILTFGTLVYKTCLKYCPYEMLDDYVKLYLDKFTGSQDYEKKMVWLEGLSNIQLGRVVEFLEPIASGMNAESRHLRVLAAWASLPTAPLRPDVIYPLYWPILVNRTEHLEMRVAALTLLLISNPTANRIASIYWYLKGEPNRHLYHYFYTTLKSMERSHFPCFVRLSGVAAQFSRLLKKPTGHQHILTGNYLFDYKDSRRHFGAVINGIIIANPLTNIPQVAYVTLKNHGSGKDLNHVSLYIKAEGLLHAISTNLNDLSMSTRVEDLLKKFKFNHQSTTPVHVEIVARVQQKAVLCLHLNQSNLVDAFKYISSLQDSTYHVYKNIEFHVNQQNIHVPLTVDAVQVTDLGTNVRIAAMATSLFSMRGNFTHVPNGRNNHFILRTSIHGTESIENYNPLADIWHAGIRSQSIHGYLPVNVTFGLQDKLFVSYMTPEHKLKAGLTAHVKTVTCVRGYRVRDKLRAVCRPGESRHPCPELHTVKRFPDKETTSSSLLELQAPELGGVIGLKVFDCETSRTHNEEQYIADVLGSHQSNSQIWPLLESLLLSLHFFDYLSYVPPMGSCGLEMYIEPLTNQSSEVRFEYAKTDKYHTLALTRRGIGPLQAQTVHQQWNLALAYDVTSWLSDSFKVKATRSAPGEQVFKICLEISRDTPWDWDFLSVRPSEPASLKANLLWGMAEQAKGKCAGSSLTLDLVGEVTSDQIEESRNDVWPYNECRRQSANKTFIPYTEACYEASREMSTLKKYKITITHENLPTLILKAERKLRALLELLGSSYYRPSGSSAGGITGTDKGLSIAVTFAKDLHSGPQLYVNGDRVYSQFNSDTVNNFLIRSRLHKYMDSVFLQSFFSERLLLLKRKLYLFFFQLKKYRLRVRYVRLASQLDPIVVQHHARLRQELGEARAGPMRRQQSEIRVARDQQGRLRRAELRRRGRPNYPELRRRGRRHTQLFEPRAADQKFRVFLHRLQMKHLHTHLVSYMDSLVGLFDPGESKPRRSRKSWHESSSGSSDLNNATCEEFLPPEPEQGNVEYKLKLINPSSERFEHLVTQMKWRLQEGQGEAIYQIGVEDSGRLAGLSKEDMKASLKTLREMANRLGATTSVMRERLTKPKPTYNNSNGKKSKARNNRGEEKRVAEVLIRKLRKDDREDECVIDLRLAVMGGQDAGKSTLLGVMTQGELDNGRGRSRLNMLRHLHEIRTGRTSSISHEIIGFDNEGHVLNYAEMTTAEEICEHASKVVTFIDLAGHRKYLRTTLLGLTGYSPHYVMLVVAPPVNEVVQEHMALCLALRLPFFVVVTKVDLGYCNPQDTLIQLQNMARVQGCNQNFILHTNNNNDSSIGNPDIIPVFPVSCVTGEGLNELTIFIRDLSPLESVPPDSDPDSCLFQIDETFRVAGSSEPILAGLLVKGAMELGARLLVGPSPGGEFSPVKVVSLHRNKAPCCLVRASQSASLTLAPPSKRDPPLPHLRPGMVLVSIRDQPRATLYFQATVIVVYHATAIYPGYQATVHIGNVCDRHQTGLQTNDTASVLFKFLNHPEYLHVEMSLLMREGRTKAIGKVTQVFPLDNTQNNEV</sequence>
<comment type="subcellular location">
    <subcellularLocation>
        <location evidence="1">Cytoplasm</location>
    </subcellularLocation>
</comment>
<dbReference type="InterPro" id="IPR000795">
    <property type="entry name" value="T_Tr_GTP-bd_dom"/>
</dbReference>
<feature type="compositionally biased region" description="Basic and acidic residues" evidence="7">
    <location>
        <begin position="85"/>
        <end position="104"/>
    </location>
</feature>
<evidence type="ECO:0000256" key="4">
    <source>
        <dbReference type="ARBA" id="ARBA00022741"/>
    </source>
</evidence>
<evidence type="ECO:0000256" key="5">
    <source>
        <dbReference type="ARBA" id="ARBA00023134"/>
    </source>
</evidence>
<dbReference type="GO" id="GO:0003924">
    <property type="term" value="F:GTPase activity"/>
    <property type="evidence" value="ECO:0007669"/>
    <property type="project" value="InterPro"/>
</dbReference>
<dbReference type="InterPro" id="IPR015255">
    <property type="entry name" value="Vitellinogen_open_b-sht"/>
</dbReference>
<dbReference type="InterPro" id="IPR027417">
    <property type="entry name" value="P-loop_NTPase"/>
</dbReference>
<proteinExistence type="inferred from homology"/>
<evidence type="ECO:0000259" key="9">
    <source>
        <dbReference type="PROSITE" id="PS51722"/>
    </source>
</evidence>
<evidence type="ECO:0000313" key="11">
    <source>
        <dbReference type="Proteomes" id="UP000479190"/>
    </source>
</evidence>
<evidence type="ECO:0000256" key="2">
    <source>
        <dbReference type="ARBA" id="ARBA00007249"/>
    </source>
</evidence>
<evidence type="ECO:0008006" key="12">
    <source>
        <dbReference type="Google" id="ProtNLM"/>
    </source>
</evidence>
<keyword evidence="3" id="KW-0732">Signal</keyword>
<comment type="caution">
    <text evidence="6">Lacks conserved residue(s) required for the propagation of feature annotation.</text>
</comment>
<evidence type="ECO:0000256" key="1">
    <source>
        <dbReference type="ARBA" id="ARBA00004496"/>
    </source>
</evidence>
<dbReference type="CDD" id="cd03694">
    <property type="entry name" value="GTPBP_II"/>
    <property type="match status" value="1"/>
</dbReference>
<feature type="compositionally biased region" description="Polar residues" evidence="7">
    <location>
        <begin position="1730"/>
        <end position="1742"/>
    </location>
</feature>
<keyword evidence="5" id="KW-0342">GTP-binding</keyword>
<dbReference type="Gene3D" id="2.40.30.10">
    <property type="entry name" value="Translation factors"/>
    <property type="match status" value="1"/>
</dbReference>
<dbReference type="Pfam" id="PF01347">
    <property type="entry name" value="Vitellogenin_N"/>
    <property type="match status" value="1"/>
</dbReference>
<keyword evidence="4" id="KW-0547">Nucleotide-binding</keyword>
<dbReference type="GO" id="GO:0005737">
    <property type="term" value="C:cytoplasm"/>
    <property type="evidence" value="ECO:0007669"/>
    <property type="project" value="UniProtKB-SubCell"/>
</dbReference>
<dbReference type="InterPro" id="IPR001747">
    <property type="entry name" value="Vitellogenin_N"/>
</dbReference>